<name>A0A8H3VRS3_9PEZI</name>
<feature type="signal peptide" evidence="1">
    <location>
        <begin position="1"/>
        <end position="17"/>
    </location>
</feature>
<feature type="chain" id="PRO_5034899207" description="Celp0028 effector like protein" evidence="1">
    <location>
        <begin position="18"/>
        <end position="267"/>
    </location>
</feature>
<accession>A0A8H3VRS3</accession>
<dbReference type="OrthoDB" id="4831122at2759"/>
<reference evidence="2 3" key="1">
    <citation type="submission" date="2019-12" db="EMBL/GenBank/DDBJ databases">
        <title>A genome sequence resource for the geographically widespread anthracnose pathogen Colletotrichum asianum.</title>
        <authorList>
            <person name="Meng Y."/>
        </authorList>
    </citation>
    <scope>NUCLEOTIDE SEQUENCE [LARGE SCALE GENOMIC DNA]</scope>
    <source>
        <strain evidence="2 3">ICMP 18580</strain>
    </source>
</reference>
<proteinExistence type="predicted"/>
<comment type="caution">
    <text evidence="2">The sequence shown here is derived from an EMBL/GenBank/DDBJ whole genome shotgun (WGS) entry which is preliminary data.</text>
</comment>
<evidence type="ECO:0000256" key="1">
    <source>
        <dbReference type="SAM" id="SignalP"/>
    </source>
</evidence>
<keyword evidence="1" id="KW-0732">Signal</keyword>
<dbReference type="EMBL" id="WOWK01000214">
    <property type="protein sequence ID" value="KAF0315286.1"/>
    <property type="molecule type" value="Genomic_DNA"/>
</dbReference>
<evidence type="ECO:0000313" key="2">
    <source>
        <dbReference type="EMBL" id="KAF0315286.1"/>
    </source>
</evidence>
<dbReference type="Proteomes" id="UP000434172">
    <property type="component" value="Unassembled WGS sequence"/>
</dbReference>
<gene>
    <name evidence="2" type="ORF">GQ607_017468</name>
</gene>
<keyword evidence="3" id="KW-1185">Reference proteome</keyword>
<dbReference type="AlphaFoldDB" id="A0A8H3VRS3"/>
<organism evidence="2 3">
    <name type="scientific">Colletotrichum asianum</name>
    <dbReference type="NCBI Taxonomy" id="702518"/>
    <lineage>
        <taxon>Eukaryota</taxon>
        <taxon>Fungi</taxon>
        <taxon>Dikarya</taxon>
        <taxon>Ascomycota</taxon>
        <taxon>Pezizomycotina</taxon>
        <taxon>Sordariomycetes</taxon>
        <taxon>Hypocreomycetidae</taxon>
        <taxon>Glomerellales</taxon>
        <taxon>Glomerellaceae</taxon>
        <taxon>Colletotrichum</taxon>
        <taxon>Colletotrichum gloeosporioides species complex</taxon>
    </lineage>
</organism>
<evidence type="ECO:0008006" key="4">
    <source>
        <dbReference type="Google" id="ProtNLM"/>
    </source>
</evidence>
<sequence>MVSAKLITVLMAAAASAAPHFALRSQYGNSTRRSVDHNLAGDEMLVYKNGNVEVVNEKQWLAFLESEGINPETPKFPQEWLDSANHLVPTPFNETSESNLHTRDCSNTFSITTDKTERFVNWDVQMAPVVIGFGKGIDVSVASSYSVANSVSGSAGIDIKAIKDRLGASFGVDYTRTWTTTATTTVRGTIEDSWTGTVITRPWVNRRSGRTFQGCPGSLKQTGTWIADSYEEGSYEGVKSVAGAITVCAKQQKAIPLSRCNGDGDFK</sequence>
<protein>
    <recommendedName>
        <fullName evidence="4">Celp0028 effector like protein</fullName>
    </recommendedName>
</protein>
<evidence type="ECO:0000313" key="3">
    <source>
        <dbReference type="Proteomes" id="UP000434172"/>
    </source>
</evidence>